<keyword evidence="2" id="KW-0614">Plasmid</keyword>
<keyword evidence="1" id="KW-0812">Transmembrane</keyword>
<dbReference type="EMBL" id="CP109966">
    <property type="protein sequence ID" value="WAJ71941.1"/>
    <property type="molecule type" value="Genomic_DNA"/>
</dbReference>
<reference evidence="2" key="1">
    <citation type="submission" date="2022-10" db="EMBL/GenBank/DDBJ databases">
        <title>Catenovulum adriacola sp. nov. isolated in the Harbour of Susak.</title>
        <authorList>
            <person name="Schoch T."/>
            <person name="Reich S.J."/>
            <person name="Stoeferle S."/>
            <person name="Flaiz M."/>
            <person name="Kazda M."/>
            <person name="Riedel C.U."/>
            <person name="Duerre P."/>
        </authorList>
    </citation>
    <scope>NUCLEOTIDE SEQUENCE</scope>
    <source>
        <strain evidence="2">TS8</strain>
        <plasmid evidence="2">pCadTS8_1</plasmid>
    </source>
</reference>
<protein>
    <submittedName>
        <fullName evidence="2">Uncharacterized protein</fullName>
    </submittedName>
</protein>
<feature type="transmembrane region" description="Helical" evidence="1">
    <location>
        <begin position="36"/>
        <end position="54"/>
    </location>
</feature>
<evidence type="ECO:0000256" key="1">
    <source>
        <dbReference type="SAM" id="Phobius"/>
    </source>
</evidence>
<feature type="transmembrane region" description="Helical" evidence="1">
    <location>
        <begin position="66"/>
        <end position="88"/>
    </location>
</feature>
<keyword evidence="1" id="KW-1133">Transmembrane helix</keyword>
<dbReference type="PROSITE" id="PS51257">
    <property type="entry name" value="PROKAR_LIPOPROTEIN"/>
    <property type="match status" value="1"/>
</dbReference>
<accession>A0ABY7ATF6</accession>
<geneLocation type="plasmid" evidence="2 3">
    <name>pCadTS8_1</name>
</geneLocation>
<evidence type="ECO:0000313" key="2">
    <source>
        <dbReference type="EMBL" id="WAJ71941.1"/>
    </source>
</evidence>
<evidence type="ECO:0000313" key="3">
    <source>
        <dbReference type="Proteomes" id="UP001163726"/>
    </source>
</evidence>
<name>A0ABY7ATF6_9ALTE</name>
<feature type="transmembrane region" description="Helical" evidence="1">
    <location>
        <begin position="100"/>
        <end position="119"/>
    </location>
</feature>
<keyword evidence="1" id="KW-0472">Membrane</keyword>
<feature type="transmembrane region" description="Helical" evidence="1">
    <location>
        <begin position="12"/>
        <end position="30"/>
    </location>
</feature>
<proteinExistence type="predicted"/>
<dbReference type="RefSeq" id="WP_268076660.1">
    <property type="nucleotide sequence ID" value="NZ_CP109966.1"/>
</dbReference>
<organism evidence="2 3">
    <name type="scientific">Catenovulum adriaticum</name>
    <dbReference type="NCBI Taxonomy" id="2984846"/>
    <lineage>
        <taxon>Bacteria</taxon>
        <taxon>Pseudomonadati</taxon>
        <taxon>Pseudomonadota</taxon>
        <taxon>Gammaproteobacteria</taxon>
        <taxon>Alteromonadales</taxon>
        <taxon>Alteromonadaceae</taxon>
        <taxon>Catenovulum</taxon>
    </lineage>
</organism>
<keyword evidence="3" id="KW-1185">Reference proteome</keyword>
<sequence length="127" mass="14743">MQTLNERVITLLKLTIWLIITVSCLITMVLNPTAKFIYLLFMVITFADWIFFNNKSDNKKFFLSEIKFIHVLGMVGVFSAIYVAAEFWEQIKNNLSLSDGLALQLFALIAIPLVLLRYYKKIRESKT</sequence>
<gene>
    <name evidence="2" type="ORF">OLW01_14550</name>
</gene>
<dbReference type="Proteomes" id="UP001163726">
    <property type="component" value="Plasmid pCadTS8_1"/>
</dbReference>